<reference evidence="2" key="1">
    <citation type="journal article" date="2014" name="Int. J. Syst. Evol. Microbiol.">
        <title>Complete genome sequence of Corynebacterium casei LMG S-19264T (=DSM 44701T), isolated from a smear-ripened cheese.</title>
        <authorList>
            <consortium name="US DOE Joint Genome Institute (JGI-PGF)"/>
            <person name="Walter F."/>
            <person name="Albersmeier A."/>
            <person name="Kalinowski J."/>
            <person name="Ruckert C."/>
        </authorList>
    </citation>
    <scope>NUCLEOTIDE SEQUENCE</scope>
    <source>
        <strain evidence="2">JCM 15325</strain>
    </source>
</reference>
<dbReference type="EMBL" id="BMOK01000005">
    <property type="protein sequence ID" value="GGL51668.1"/>
    <property type="molecule type" value="Genomic_DNA"/>
</dbReference>
<feature type="transmembrane region" description="Helical" evidence="1">
    <location>
        <begin position="47"/>
        <end position="76"/>
    </location>
</feature>
<evidence type="ECO:0000256" key="1">
    <source>
        <dbReference type="SAM" id="Phobius"/>
    </source>
</evidence>
<comment type="caution">
    <text evidence="2">The sequence shown here is derived from an EMBL/GenBank/DDBJ whole genome shotgun (WGS) entry which is preliminary data.</text>
</comment>
<dbReference type="Proteomes" id="UP000654670">
    <property type="component" value="Unassembled WGS sequence"/>
</dbReference>
<gene>
    <name evidence="2" type="ORF">GCM10007968_14770</name>
</gene>
<dbReference type="RefSeq" id="WP_188802453.1">
    <property type="nucleotide sequence ID" value="NZ_BMOK01000005.1"/>
</dbReference>
<accession>A0A917W1L1</accession>
<keyword evidence="1" id="KW-1133">Transmembrane helix</keyword>
<keyword evidence="3" id="KW-1185">Reference proteome</keyword>
<feature type="transmembrane region" description="Helical" evidence="1">
    <location>
        <begin position="88"/>
        <end position="114"/>
    </location>
</feature>
<sequence length="139" mass="15438">MLPILIVVTHLLMLLPFVHSVSADPSILAQQLGVVWSDLSIQDTNSLIHTLNLISIFFITFSIVSIILAVIALNLLKRGSKYIWAERLLILSSVASLMEIVPGILYIIAGIIVFCRKNGTSIILNDETFYLLIHSFVSF</sequence>
<keyword evidence="1" id="KW-0812">Transmembrane</keyword>
<evidence type="ECO:0000313" key="3">
    <source>
        <dbReference type="Proteomes" id="UP000654670"/>
    </source>
</evidence>
<protein>
    <submittedName>
        <fullName evidence="2">Uncharacterized protein</fullName>
    </submittedName>
</protein>
<proteinExistence type="predicted"/>
<dbReference type="AlphaFoldDB" id="A0A917W1L1"/>
<evidence type="ECO:0000313" key="2">
    <source>
        <dbReference type="EMBL" id="GGL51668.1"/>
    </source>
</evidence>
<keyword evidence="1" id="KW-0472">Membrane</keyword>
<name>A0A917W1L1_9BACL</name>
<reference evidence="2" key="2">
    <citation type="submission" date="2020-09" db="EMBL/GenBank/DDBJ databases">
        <authorList>
            <person name="Sun Q."/>
            <person name="Ohkuma M."/>
        </authorList>
    </citation>
    <scope>NUCLEOTIDE SEQUENCE</scope>
    <source>
        <strain evidence="2">JCM 15325</strain>
    </source>
</reference>
<organism evidence="2 3">
    <name type="scientific">Sporolactobacillus putidus</name>
    <dbReference type="NCBI Taxonomy" id="492735"/>
    <lineage>
        <taxon>Bacteria</taxon>
        <taxon>Bacillati</taxon>
        <taxon>Bacillota</taxon>
        <taxon>Bacilli</taxon>
        <taxon>Bacillales</taxon>
        <taxon>Sporolactobacillaceae</taxon>
        <taxon>Sporolactobacillus</taxon>
    </lineage>
</organism>